<evidence type="ECO:0000256" key="1">
    <source>
        <dbReference type="ARBA" id="ARBA00007218"/>
    </source>
</evidence>
<organism evidence="4">
    <name type="scientific">Gongylonema pulchrum</name>
    <dbReference type="NCBI Taxonomy" id="637853"/>
    <lineage>
        <taxon>Eukaryota</taxon>
        <taxon>Metazoa</taxon>
        <taxon>Ecdysozoa</taxon>
        <taxon>Nematoda</taxon>
        <taxon>Chromadorea</taxon>
        <taxon>Rhabditida</taxon>
        <taxon>Spirurina</taxon>
        <taxon>Spiruromorpha</taxon>
        <taxon>Spiruroidea</taxon>
        <taxon>Gongylonematidae</taxon>
        <taxon>Gongylonema</taxon>
    </lineage>
</organism>
<gene>
    <name evidence="2" type="ORF">GPUH_LOCUS14780</name>
</gene>
<dbReference type="PANTHER" id="PTHR31353:SF1">
    <property type="entry name" value="PROTEIN FAM98B"/>
    <property type="match status" value="1"/>
</dbReference>
<evidence type="ECO:0000313" key="3">
    <source>
        <dbReference type="Proteomes" id="UP000271098"/>
    </source>
</evidence>
<reference evidence="4" key="1">
    <citation type="submission" date="2016-06" db="UniProtKB">
        <authorList>
            <consortium name="WormBaseParasite"/>
        </authorList>
    </citation>
    <scope>IDENTIFICATION</scope>
</reference>
<evidence type="ECO:0000313" key="2">
    <source>
        <dbReference type="EMBL" id="VDN24759.1"/>
    </source>
</evidence>
<keyword evidence="3" id="KW-1185">Reference proteome</keyword>
<dbReference type="GO" id="GO:0072669">
    <property type="term" value="C:tRNA-splicing ligase complex"/>
    <property type="evidence" value="ECO:0007669"/>
    <property type="project" value="TreeGrafter"/>
</dbReference>
<dbReference type="PANTHER" id="PTHR31353">
    <property type="entry name" value="FAM98"/>
    <property type="match status" value="1"/>
</dbReference>
<sequence>MGGARNDATGQNDIGAEIAAVGFKGFAPKKIDEVLKTEEYNEHFCKLVEWMCNEISALYGLDETVHAPTAPDNVEFFLLELSSVLSELECPVHALTLGPVMERFRSAENRTKLLHFLLDHLKCARLTALERLYNDAAGTQHKSEEVCHLEDTLRALDIGQLPANVTAGKVFADLSSMAEKRMTKCKQKPQPLLTASLTDTQWAKIAALNEKLIQEYGTRIQLLLKRLDVTIQSFTWSDRIVKMQVRECAFS</sequence>
<name>A0A183E1D9_9BILA</name>
<dbReference type="InterPro" id="IPR018797">
    <property type="entry name" value="FAM98"/>
</dbReference>
<dbReference type="AlphaFoldDB" id="A0A183E1D9"/>
<protein>
    <submittedName>
        <fullName evidence="4">Protein FAM98B</fullName>
    </submittedName>
</protein>
<accession>A0A183E1D9</accession>
<proteinExistence type="inferred from homology"/>
<comment type="similarity">
    <text evidence="1">Belongs to the FAM98 family.</text>
</comment>
<dbReference type="EMBL" id="UYRT01081642">
    <property type="protein sequence ID" value="VDN24759.1"/>
    <property type="molecule type" value="Genomic_DNA"/>
</dbReference>
<reference evidence="2 3" key="2">
    <citation type="submission" date="2018-11" db="EMBL/GenBank/DDBJ databases">
        <authorList>
            <consortium name="Pathogen Informatics"/>
        </authorList>
    </citation>
    <scope>NUCLEOTIDE SEQUENCE [LARGE SCALE GENOMIC DNA]</scope>
</reference>
<evidence type="ECO:0000313" key="4">
    <source>
        <dbReference type="WBParaSite" id="GPUH_0001479901-mRNA-1"/>
    </source>
</evidence>
<dbReference type="Pfam" id="PF10239">
    <property type="entry name" value="DUF2465"/>
    <property type="match status" value="1"/>
</dbReference>
<dbReference type="Proteomes" id="UP000271098">
    <property type="component" value="Unassembled WGS sequence"/>
</dbReference>
<dbReference type="WBParaSite" id="GPUH_0001479901-mRNA-1">
    <property type="protein sequence ID" value="GPUH_0001479901-mRNA-1"/>
    <property type="gene ID" value="GPUH_0001479901"/>
</dbReference>
<dbReference type="OrthoDB" id="512356at2759"/>